<evidence type="ECO:0000256" key="10">
    <source>
        <dbReference type="ARBA" id="ARBA00023136"/>
    </source>
</evidence>
<proteinExistence type="inferred from homology"/>
<keyword evidence="8" id="KW-0809">Transit peptide</keyword>
<dbReference type="Pfam" id="PF01758">
    <property type="entry name" value="SBF"/>
    <property type="match status" value="1"/>
</dbReference>
<dbReference type="PANTHER" id="PTHR10361">
    <property type="entry name" value="SODIUM-BILE ACID COTRANSPORTER"/>
    <property type="match status" value="1"/>
</dbReference>
<feature type="transmembrane region" description="Helical" evidence="11">
    <location>
        <begin position="126"/>
        <end position="144"/>
    </location>
</feature>
<accession>A0A8S2AWQ9</accession>
<comment type="subcellular location">
    <subcellularLocation>
        <location evidence="2">Membrane</location>
        <topology evidence="2">Multi-pass membrane protein</topology>
    </subcellularLocation>
    <subcellularLocation>
        <location evidence="1">Plastid</location>
        <location evidence="1">Chloroplast envelope</location>
    </subcellularLocation>
</comment>
<evidence type="ECO:0000256" key="6">
    <source>
        <dbReference type="ARBA" id="ARBA00022640"/>
    </source>
</evidence>
<feature type="transmembrane region" description="Helical" evidence="11">
    <location>
        <begin position="285"/>
        <end position="305"/>
    </location>
</feature>
<dbReference type="EMBL" id="LR999457">
    <property type="protein sequence ID" value="CAE6181968.1"/>
    <property type="molecule type" value="Genomic_DNA"/>
</dbReference>
<feature type="transmembrane region" description="Helical" evidence="11">
    <location>
        <begin position="409"/>
        <end position="432"/>
    </location>
</feature>
<reference evidence="12" key="1">
    <citation type="submission" date="2021-01" db="EMBL/GenBank/DDBJ databases">
        <authorList>
            <person name="Bezrukov I."/>
        </authorList>
    </citation>
    <scope>NUCLEOTIDE SEQUENCE</scope>
</reference>
<gene>
    <name evidence="12" type="ORF">AARE701A_LOCUS18717</name>
</gene>
<evidence type="ECO:0000256" key="11">
    <source>
        <dbReference type="SAM" id="Phobius"/>
    </source>
</evidence>
<dbReference type="Pfam" id="PF10693">
    <property type="entry name" value="DUF2499"/>
    <property type="match status" value="1"/>
</dbReference>
<evidence type="ECO:0000313" key="12">
    <source>
        <dbReference type="EMBL" id="CAE6181968.1"/>
    </source>
</evidence>
<dbReference type="PANTHER" id="PTHR10361:SF30">
    <property type="entry name" value="SODIUM_METABOLITE COTRANSPORTER BASS6, CHLOROPLASTIC-RELATED"/>
    <property type="match status" value="1"/>
</dbReference>
<sequence length="548" mass="59061">MSVITTPIETLHLKSALRLLPRAVYRSQRIQVFPPNTFSSFSLSSPLRIDPISQGIGSRNLWRRYASDNFSEMGLDPEADSVKVAEKASIVDTMKKANSILPHVVLASTILALIYPPSFTWFTSRYFVPALGFLMFAVGINSNEKDFLEAFKRPKAILLGYVGQYLVKPILGFIFGLAAVSVFQLPTPIGAGIMLVSCVSGAQLSNYATFLTDPALAPLSIVMTSLSTATAVLVTPMLSLLLIGKKLPVDVKGMISSILQVVIAPIAAGLLLNKLFPKVSNAIRPFLPILSVLDTACCVGAPLALNINSVMSPFGATILLLVTMFHLSAFLAGYFLTGSVFRNAPDAKAMQRTLSYETGMQSSLLALALATKFFQDPLVGIPPAVSTVVMSLMGFTLVMICLIHDPNTLSGLIGTGLIAATFITAGPDATAMAALDSLQLSEPANALSLPTWAVHVSSVVEWITAMALVWKYGERKGYESWKGLSWGMVPLLGGALCACTWHFFYNDESLEVLVALQAALTVIEVQGISVFPFYRRESECSLLGDSWW</sequence>
<evidence type="ECO:0000256" key="7">
    <source>
        <dbReference type="ARBA" id="ARBA00022692"/>
    </source>
</evidence>
<evidence type="ECO:0000256" key="8">
    <source>
        <dbReference type="ARBA" id="ARBA00022946"/>
    </source>
</evidence>
<dbReference type="Proteomes" id="UP000682877">
    <property type="component" value="Chromosome 7"/>
</dbReference>
<evidence type="ECO:0000256" key="9">
    <source>
        <dbReference type="ARBA" id="ARBA00022989"/>
    </source>
</evidence>
<keyword evidence="4" id="KW-0813">Transport</keyword>
<evidence type="ECO:0000313" key="13">
    <source>
        <dbReference type="Proteomes" id="UP000682877"/>
    </source>
</evidence>
<dbReference type="InterPro" id="IPR038770">
    <property type="entry name" value="Na+/solute_symporter_sf"/>
</dbReference>
<evidence type="ECO:0008006" key="14">
    <source>
        <dbReference type="Google" id="ProtNLM"/>
    </source>
</evidence>
<evidence type="ECO:0000256" key="5">
    <source>
        <dbReference type="ARBA" id="ARBA00022528"/>
    </source>
</evidence>
<keyword evidence="7 11" id="KW-0812">Transmembrane</keyword>
<feature type="transmembrane region" description="Helical" evidence="11">
    <location>
        <begin position="317"/>
        <end position="341"/>
    </location>
</feature>
<keyword evidence="10 11" id="KW-0472">Membrane</keyword>
<evidence type="ECO:0000256" key="4">
    <source>
        <dbReference type="ARBA" id="ARBA00022448"/>
    </source>
</evidence>
<feature type="transmembrane region" description="Helical" evidence="11">
    <location>
        <begin position="100"/>
        <end position="120"/>
    </location>
</feature>
<keyword evidence="6" id="KW-0934">Plastid</keyword>
<dbReference type="FunFam" id="1.20.1530.20:FF:000018">
    <property type="entry name" value="Probable sodium/metabolite cotransporter BASS1, chloroplastic"/>
    <property type="match status" value="1"/>
</dbReference>
<organism evidence="12 13">
    <name type="scientific">Arabidopsis arenosa</name>
    <name type="common">Sand rock-cress</name>
    <name type="synonym">Cardaminopsis arenosa</name>
    <dbReference type="NCBI Taxonomy" id="38785"/>
    <lineage>
        <taxon>Eukaryota</taxon>
        <taxon>Viridiplantae</taxon>
        <taxon>Streptophyta</taxon>
        <taxon>Embryophyta</taxon>
        <taxon>Tracheophyta</taxon>
        <taxon>Spermatophyta</taxon>
        <taxon>Magnoliopsida</taxon>
        <taxon>eudicotyledons</taxon>
        <taxon>Gunneridae</taxon>
        <taxon>Pentapetalae</taxon>
        <taxon>rosids</taxon>
        <taxon>malvids</taxon>
        <taxon>Brassicales</taxon>
        <taxon>Brassicaceae</taxon>
        <taxon>Camelineae</taxon>
        <taxon>Arabidopsis</taxon>
    </lineage>
</organism>
<feature type="transmembrane region" description="Helical" evidence="11">
    <location>
        <begin position="452"/>
        <end position="472"/>
    </location>
</feature>
<dbReference type="AlphaFoldDB" id="A0A8S2AWQ9"/>
<feature type="transmembrane region" description="Helical" evidence="11">
    <location>
        <begin position="380"/>
        <end position="402"/>
    </location>
</feature>
<evidence type="ECO:0000256" key="2">
    <source>
        <dbReference type="ARBA" id="ARBA00004141"/>
    </source>
</evidence>
<evidence type="ECO:0000256" key="1">
    <source>
        <dbReference type="ARBA" id="ARBA00004119"/>
    </source>
</evidence>
<feature type="transmembrane region" description="Helical" evidence="11">
    <location>
        <begin position="484"/>
        <end position="504"/>
    </location>
</feature>
<dbReference type="GO" id="GO:0009941">
    <property type="term" value="C:chloroplast envelope"/>
    <property type="evidence" value="ECO:0007669"/>
    <property type="project" value="UniProtKB-SubCell"/>
</dbReference>
<dbReference type="InterPro" id="IPR019634">
    <property type="entry name" value="Uncharacterised_Ycf49"/>
</dbReference>
<protein>
    <recommendedName>
        <fullName evidence="14">Sodium/metabolite cotransporter BASS6, chloroplastic</fullName>
    </recommendedName>
</protein>
<dbReference type="InterPro" id="IPR004710">
    <property type="entry name" value="Bilac:Na_transpt"/>
</dbReference>
<feature type="transmembrane region" description="Helical" evidence="11">
    <location>
        <begin position="165"/>
        <end position="183"/>
    </location>
</feature>
<keyword evidence="13" id="KW-1185">Reference proteome</keyword>
<dbReference type="GO" id="GO:0016020">
    <property type="term" value="C:membrane"/>
    <property type="evidence" value="ECO:0007669"/>
    <property type="project" value="UniProtKB-SubCell"/>
</dbReference>
<dbReference type="Gene3D" id="1.20.1530.20">
    <property type="match status" value="1"/>
</dbReference>
<feature type="transmembrane region" description="Helical" evidence="11">
    <location>
        <begin position="255"/>
        <end position="273"/>
    </location>
</feature>
<evidence type="ECO:0000256" key="3">
    <source>
        <dbReference type="ARBA" id="ARBA00006528"/>
    </source>
</evidence>
<comment type="similarity">
    <text evidence="3">Belongs to the bile acid:sodium symporter (BASS) (TC 2.A.28) family.</text>
</comment>
<keyword evidence="9 11" id="KW-1133">Transmembrane helix</keyword>
<keyword evidence="5" id="KW-0150">Chloroplast</keyword>
<feature type="transmembrane region" description="Helical" evidence="11">
    <location>
        <begin position="221"/>
        <end position="243"/>
    </location>
</feature>
<name>A0A8S2AWQ9_ARAAE</name>
<dbReference type="InterPro" id="IPR002657">
    <property type="entry name" value="BilAc:Na_symport/Acr3"/>
</dbReference>